<evidence type="ECO:0000313" key="2">
    <source>
        <dbReference type="Proteomes" id="UP001057402"/>
    </source>
</evidence>
<dbReference type="EMBL" id="CM042888">
    <property type="protein sequence ID" value="KAI4325459.1"/>
    <property type="molecule type" value="Genomic_DNA"/>
</dbReference>
<proteinExistence type="predicted"/>
<evidence type="ECO:0000313" key="1">
    <source>
        <dbReference type="EMBL" id="KAI4325459.1"/>
    </source>
</evidence>
<accession>A0ACB9MPV1</accession>
<sequence>MDSSCGGSLGSYSGKSSEDGGCGCRSLDERKRKRTISNRESARRSRMRKRKHTEDLTNLVGQLTAENVRIAQRLGSTTRLYLDMEAENSVLRAQVAGLINQLESLNGIIDYVNSTNVFWGRREMDYGSMNCDMWDGLYVNQQPMMANVGILM</sequence>
<keyword evidence="2" id="KW-1185">Reference proteome</keyword>
<dbReference type="Proteomes" id="UP001057402">
    <property type="component" value="Chromosome 9"/>
</dbReference>
<reference evidence="2" key="1">
    <citation type="journal article" date="2023" name="Front. Plant Sci.">
        <title>Chromosomal-level genome assembly of Melastoma candidum provides insights into trichome evolution.</title>
        <authorList>
            <person name="Zhong Y."/>
            <person name="Wu W."/>
            <person name="Sun C."/>
            <person name="Zou P."/>
            <person name="Liu Y."/>
            <person name="Dai S."/>
            <person name="Zhou R."/>
        </authorList>
    </citation>
    <scope>NUCLEOTIDE SEQUENCE [LARGE SCALE GENOMIC DNA]</scope>
</reference>
<gene>
    <name evidence="1" type="ORF">MLD38_030858</name>
</gene>
<organism evidence="1 2">
    <name type="scientific">Melastoma candidum</name>
    <dbReference type="NCBI Taxonomy" id="119954"/>
    <lineage>
        <taxon>Eukaryota</taxon>
        <taxon>Viridiplantae</taxon>
        <taxon>Streptophyta</taxon>
        <taxon>Embryophyta</taxon>
        <taxon>Tracheophyta</taxon>
        <taxon>Spermatophyta</taxon>
        <taxon>Magnoliopsida</taxon>
        <taxon>eudicotyledons</taxon>
        <taxon>Gunneridae</taxon>
        <taxon>Pentapetalae</taxon>
        <taxon>rosids</taxon>
        <taxon>malvids</taxon>
        <taxon>Myrtales</taxon>
        <taxon>Melastomataceae</taxon>
        <taxon>Melastomatoideae</taxon>
        <taxon>Melastomateae</taxon>
        <taxon>Melastoma</taxon>
    </lineage>
</organism>
<name>A0ACB9MPV1_9MYRT</name>
<comment type="caution">
    <text evidence="1">The sequence shown here is derived from an EMBL/GenBank/DDBJ whole genome shotgun (WGS) entry which is preliminary data.</text>
</comment>
<protein>
    <submittedName>
        <fullName evidence="1">Uncharacterized protein</fullName>
    </submittedName>
</protein>